<keyword evidence="1" id="KW-0812">Transmembrane</keyword>
<dbReference type="AlphaFoldDB" id="U2CSE6"/>
<sequence>MKKRRRALKSNTAGFFKKVADLSNPHCVIRSICINILLFQKHFFRNVFANVPDFFKALKTTKSQNATMTVFLFNYFCNVLHILLIDSLIRPFVSSRERCVLCYSFPPVHNAC</sequence>
<reference evidence="2 3" key="1">
    <citation type="submission" date="2013-08" db="EMBL/GenBank/DDBJ databases">
        <authorList>
            <person name="Weinstock G."/>
            <person name="Sodergren E."/>
            <person name="Wylie T."/>
            <person name="Fulton L."/>
            <person name="Fulton R."/>
            <person name="Fronick C."/>
            <person name="O'Laughlin M."/>
            <person name="Godfrey J."/>
            <person name="Miner T."/>
            <person name="Herter B."/>
            <person name="Appelbaum E."/>
            <person name="Cordes M."/>
            <person name="Lek S."/>
            <person name="Wollam A."/>
            <person name="Pepin K.H."/>
            <person name="Palsikar V.B."/>
            <person name="Mitreva M."/>
            <person name="Wilson R.K."/>
        </authorList>
    </citation>
    <scope>NUCLEOTIDE SEQUENCE [LARGE SCALE GENOMIC DNA]</scope>
    <source>
        <strain evidence="2 3">F0041</strain>
    </source>
</reference>
<keyword evidence="1" id="KW-0472">Membrane</keyword>
<dbReference type="HOGENOM" id="CLU_2140876_0_0_10"/>
<dbReference type="EMBL" id="AWSV01000042">
    <property type="protein sequence ID" value="ERI86998.1"/>
    <property type="molecule type" value="Genomic_DNA"/>
</dbReference>
<accession>U2CSE6</accession>
<feature type="transmembrane region" description="Helical" evidence="1">
    <location>
        <begin position="66"/>
        <end position="85"/>
    </location>
</feature>
<evidence type="ECO:0000256" key="1">
    <source>
        <dbReference type="SAM" id="Phobius"/>
    </source>
</evidence>
<keyword evidence="1" id="KW-1133">Transmembrane helix</keyword>
<organism evidence="2 3">
    <name type="scientific">Bacteroides pyogenes F0041</name>
    <dbReference type="NCBI Taxonomy" id="1321819"/>
    <lineage>
        <taxon>Bacteria</taxon>
        <taxon>Pseudomonadati</taxon>
        <taxon>Bacteroidota</taxon>
        <taxon>Bacteroidia</taxon>
        <taxon>Bacteroidales</taxon>
        <taxon>Bacteroidaceae</taxon>
        <taxon>Bacteroides</taxon>
    </lineage>
</organism>
<name>U2CSE6_9BACE</name>
<comment type="caution">
    <text evidence="2">The sequence shown here is derived from an EMBL/GenBank/DDBJ whole genome shotgun (WGS) entry which is preliminary data.</text>
</comment>
<proteinExistence type="predicted"/>
<evidence type="ECO:0000313" key="3">
    <source>
        <dbReference type="Proteomes" id="UP000016496"/>
    </source>
</evidence>
<dbReference type="Proteomes" id="UP000016496">
    <property type="component" value="Unassembled WGS sequence"/>
</dbReference>
<gene>
    <name evidence="2" type="ORF">HMPREF1981_00724</name>
</gene>
<protein>
    <submittedName>
        <fullName evidence="2">Uncharacterized protein</fullName>
    </submittedName>
</protein>
<evidence type="ECO:0000313" key="2">
    <source>
        <dbReference type="EMBL" id="ERI86998.1"/>
    </source>
</evidence>